<dbReference type="InterPro" id="IPR052176">
    <property type="entry name" value="Glycosyl_Hydrlase_43_Enz"/>
</dbReference>
<dbReference type="GO" id="GO:0004553">
    <property type="term" value="F:hydrolase activity, hydrolyzing O-glycosyl compounds"/>
    <property type="evidence" value="ECO:0007669"/>
    <property type="project" value="InterPro"/>
</dbReference>
<reference evidence="8" key="1">
    <citation type="submission" date="2016-10" db="EMBL/GenBank/DDBJ databases">
        <authorList>
            <person name="Varghese N."/>
            <person name="Submissions S."/>
        </authorList>
    </citation>
    <scope>NUCLEOTIDE SEQUENCE [LARGE SCALE GENOMIC DNA]</scope>
    <source>
        <strain evidence="8">XBD1002</strain>
    </source>
</reference>
<keyword evidence="4" id="KW-0119">Carbohydrate metabolism</keyword>
<keyword evidence="3 6" id="KW-0378">Hydrolase</keyword>
<evidence type="ECO:0000256" key="6">
    <source>
        <dbReference type="RuleBase" id="RU361187"/>
    </source>
</evidence>
<dbReference type="EMBL" id="FORI01000005">
    <property type="protein sequence ID" value="SFI75525.1"/>
    <property type="molecule type" value="Genomic_DNA"/>
</dbReference>
<dbReference type="OrthoDB" id="9801455at2"/>
<dbReference type="CDD" id="cd04084">
    <property type="entry name" value="CBM6_xylanase-like"/>
    <property type="match status" value="1"/>
</dbReference>
<dbReference type="PANTHER" id="PTHR43772">
    <property type="entry name" value="ENDO-1,4-BETA-XYLANASE"/>
    <property type="match status" value="1"/>
</dbReference>
<comment type="similarity">
    <text evidence="1 6">Belongs to the glycosyl hydrolase 43 family.</text>
</comment>
<sequence>MKKQAFNPYMPSWEYVPDGEPHVFGDRVYVYGSHDSFNGWVFCQGDYVCYSAPVTDLSDWRYEGVIYPKTSEEMNADGHMCLYAPDVTQGPDGRYYLYYVYDKVGFVSVAVCDTPAGKYKFYGHVHYQDGTRLGERKGDMPQFDPGVLTEGDKTYLYTGFCGNHMKDRIGAMATVLGPDMLTIIEEPAVIVPGDCYTLPEKEACAAATAQQMEAGASFPYALSSTENWEGFKDHAFFEAPSIRKIGDTYYFVYSSQVMHELCYATSKNPTDMFVYGGVIVSNVDMHIDSYKPANMPAAFGANNHGGFEKINGEYYIFYHRHTNGSWFNRQGCAEKLKVMPDGSIPQVQITSCGLNGGPLEGKGEYPAYIACNLFNPDEKNPYVDIKHPRISQDGRDGDEEIGYIANMQNGYTIGFKFFDFKDVKKISITTRGYVYGKYEVRTKWDGPVLAEISAGCSNIWETNSSDIKIPDGIGELYFKFVGSGTHQFKGFTLE</sequence>
<organism evidence="7 8">
    <name type="scientific">Treponema bryantii</name>
    <dbReference type="NCBI Taxonomy" id="163"/>
    <lineage>
        <taxon>Bacteria</taxon>
        <taxon>Pseudomonadati</taxon>
        <taxon>Spirochaetota</taxon>
        <taxon>Spirochaetia</taxon>
        <taxon>Spirochaetales</taxon>
        <taxon>Treponemataceae</taxon>
        <taxon>Treponema</taxon>
    </lineage>
</organism>
<evidence type="ECO:0000256" key="5">
    <source>
        <dbReference type="ARBA" id="ARBA00023295"/>
    </source>
</evidence>
<dbReference type="InterPro" id="IPR006710">
    <property type="entry name" value="Glyco_hydro_43"/>
</dbReference>
<evidence type="ECO:0000256" key="2">
    <source>
        <dbReference type="ARBA" id="ARBA00022651"/>
    </source>
</evidence>
<dbReference type="InterPro" id="IPR023296">
    <property type="entry name" value="Glyco_hydro_beta-prop_sf"/>
</dbReference>
<keyword evidence="2" id="KW-0858">Xylan degradation</keyword>
<evidence type="ECO:0000313" key="7">
    <source>
        <dbReference type="EMBL" id="SFI75525.1"/>
    </source>
</evidence>
<keyword evidence="5 6" id="KW-0326">Glycosidase</keyword>
<dbReference type="RefSeq" id="WP_074931466.1">
    <property type="nucleotide sequence ID" value="NZ_FORI01000005.1"/>
</dbReference>
<dbReference type="AlphaFoldDB" id="A0A1I3KTT3"/>
<keyword evidence="2" id="KW-0624">Polysaccharide degradation</keyword>
<gene>
    <name evidence="7" type="ORF">SAMN04487775_105145</name>
</gene>
<dbReference type="Proteomes" id="UP000182737">
    <property type="component" value="Unassembled WGS sequence"/>
</dbReference>
<keyword evidence="8" id="KW-1185">Reference proteome</keyword>
<dbReference type="SUPFAM" id="SSF75005">
    <property type="entry name" value="Arabinanase/levansucrase/invertase"/>
    <property type="match status" value="1"/>
</dbReference>
<evidence type="ECO:0000256" key="4">
    <source>
        <dbReference type="ARBA" id="ARBA00023277"/>
    </source>
</evidence>
<dbReference type="Gene3D" id="2.115.10.20">
    <property type="entry name" value="Glycosyl hydrolase domain, family 43"/>
    <property type="match status" value="1"/>
</dbReference>
<dbReference type="CDD" id="cd18620">
    <property type="entry name" value="GH43_XylA-like"/>
    <property type="match status" value="1"/>
</dbReference>
<dbReference type="PANTHER" id="PTHR43772:SF2">
    <property type="entry name" value="PUTATIVE (AFU_ORTHOLOGUE AFUA_2G04480)-RELATED"/>
    <property type="match status" value="1"/>
</dbReference>
<evidence type="ECO:0000256" key="1">
    <source>
        <dbReference type="ARBA" id="ARBA00009865"/>
    </source>
</evidence>
<name>A0A1I3KTT3_9SPIR</name>
<evidence type="ECO:0000256" key="3">
    <source>
        <dbReference type="ARBA" id="ARBA00022801"/>
    </source>
</evidence>
<dbReference type="Gene3D" id="2.60.120.260">
    <property type="entry name" value="Galactose-binding domain-like"/>
    <property type="match status" value="1"/>
</dbReference>
<proteinExistence type="inferred from homology"/>
<evidence type="ECO:0000313" key="8">
    <source>
        <dbReference type="Proteomes" id="UP000182737"/>
    </source>
</evidence>
<protein>
    <submittedName>
        <fullName evidence="7">Glycosyl hydrolases family 43</fullName>
    </submittedName>
</protein>
<dbReference type="Pfam" id="PF04616">
    <property type="entry name" value="Glyco_hydro_43"/>
    <property type="match status" value="1"/>
</dbReference>
<accession>A0A1I3KTT3</accession>
<dbReference type="GO" id="GO:0045493">
    <property type="term" value="P:xylan catabolic process"/>
    <property type="evidence" value="ECO:0007669"/>
    <property type="project" value="UniProtKB-KW"/>
</dbReference>